<keyword evidence="1" id="KW-0678">Repressor</keyword>
<gene>
    <name evidence="6" type="ORF">Cph01nite_10950</name>
</gene>
<dbReference type="SUPFAM" id="SSF46955">
    <property type="entry name" value="Putative DNA-binding domain"/>
    <property type="match status" value="1"/>
</dbReference>
<accession>A0ABQ4DJ10</accession>
<organism evidence="6 7">
    <name type="scientific">Cellulomonas phragmiteti</name>
    <dbReference type="NCBI Taxonomy" id="478780"/>
    <lineage>
        <taxon>Bacteria</taxon>
        <taxon>Bacillati</taxon>
        <taxon>Actinomycetota</taxon>
        <taxon>Actinomycetes</taxon>
        <taxon>Micrococcales</taxon>
        <taxon>Cellulomonadaceae</taxon>
        <taxon>Cellulomonas</taxon>
    </lineage>
</organism>
<dbReference type="PROSITE" id="PS00552">
    <property type="entry name" value="HTH_MERR_1"/>
    <property type="match status" value="1"/>
</dbReference>
<dbReference type="SMART" id="SM00422">
    <property type="entry name" value="HTH_MERR"/>
    <property type="match status" value="1"/>
</dbReference>
<evidence type="ECO:0000256" key="4">
    <source>
        <dbReference type="ARBA" id="ARBA00023163"/>
    </source>
</evidence>
<reference evidence="6 7" key="1">
    <citation type="submission" date="2021-01" db="EMBL/GenBank/DDBJ databases">
        <title>Whole genome shotgun sequence of Cellulomonas phragmiteti NBRC 110785.</title>
        <authorList>
            <person name="Komaki H."/>
            <person name="Tamura T."/>
        </authorList>
    </citation>
    <scope>NUCLEOTIDE SEQUENCE [LARGE SCALE GENOMIC DNA]</scope>
    <source>
        <strain evidence="6 7">NBRC 110785</strain>
    </source>
</reference>
<dbReference type="PANTHER" id="PTHR30204">
    <property type="entry name" value="REDOX-CYCLING DRUG-SENSING TRANSCRIPTIONAL ACTIVATOR SOXR"/>
    <property type="match status" value="1"/>
</dbReference>
<keyword evidence="2" id="KW-0805">Transcription regulation</keyword>
<dbReference type="PROSITE" id="PS50937">
    <property type="entry name" value="HTH_MERR_2"/>
    <property type="match status" value="1"/>
</dbReference>
<keyword evidence="3" id="KW-0238">DNA-binding</keyword>
<evidence type="ECO:0000256" key="3">
    <source>
        <dbReference type="ARBA" id="ARBA00023125"/>
    </source>
</evidence>
<dbReference type="InterPro" id="IPR000551">
    <property type="entry name" value="MerR-type_HTH_dom"/>
</dbReference>
<dbReference type="InterPro" id="IPR047057">
    <property type="entry name" value="MerR_fam"/>
</dbReference>
<evidence type="ECO:0000256" key="1">
    <source>
        <dbReference type="ARBA" id="ARBA00022491"/>
    </source>
</evidence>
<dbReference type="EMBL" id="BONP01000004">
    <property type="protein sequence ID" value="GIG39333.1"/>
    <property type="molecule type" value="Genomic_DNA"/>
</dbReference>
<name>A0ABQ4DJ10_9CELL</name>
<evidence type="ECO:0000259" key="5">
    <source>
        <dbReference type="PROSITE" id="PS50937"/>
    </source>
</evidence>
<evidence type="ECO:0000313" key="6">
    <source>
        <dbReference type="EMBL" id="GIG39333.1"/>
    </source>
</evidence>
<keyword evidence="4" id="KW-0804">Transcription</keyword>
<dbReference type="Gene3D" id="1.10.1660.10">
    <property type="match status" value="1"/>
</dbReference>
<dbReference type="PRINTS" id="PR00040">
    <property type="entry name" value="HTHMERR"/>
</dbReference>
<sequence length="262" mass="28233">MDDMVSIGELAHSTGVSRRMLRHWEQVGLLEPAAVDAATGYRRYADSQVGRVRTVASLRALGFGLEKIADLLEPGLTESRLRTLLREREQELARAIAQDSARLTEVRTRLAALERGSGTIMNGLMLVPLPALRLRALQAHVRDETEIPRAASRLLTALRAGWGPQDADADVVLLYDGTSDESIVVTAGTTAATPARGLEVVEVPPVPEGVSVAFEERPADVGDAWVALDAALHDRGLRTTGVYRQVTARGAVTLQAGVRPLH</sequence>
<dbReference type="Pfam" id="PF13411">
    <property type="entry name" value="MerR_1"/>
    <property type="match status" value="1"/>
</dbReference>
<dbReference type="InterPro" id="IPR009061">
    <property type="entry name" value="DNA-bd_dom_put_sf"/>
</dbReference>
<evidence type="ECO:0000313" key="7">
    <source>
        <dbReference type="Proteomes" id="UP000614741"/>
    </source>
</evidence>
<feature type="domain" description="HTH merR-type" evidence="5">
    <location>
        <begin position="4"/>
        <end position="74"/>
    </location>
</feature>
<proteinExistence type="predicted"/>
<protein>
    <recommendedName>
        <fullName evidence="5">HTH merR-type domain-containing protein</fullName>
    </recommendedName>
</protein>
<keyword evidence="7" id="KW-1185">Reference proteome</keyword>
<evidence type="ECO:0000256" key="2">
    <source>
        <dbReference type="ARBA" id="ARBA00023015"/>
    </source>
</evidence>
<dbReference type="Proteomes" id="UP000614741">
    <property type="component" value="Unassembled WGS sequence"/>
</dbReference>
<comment type="caution">
    <text evidence="6">The sequence shown here is derived from an EMBL/GenBank/DDBJ whole genome shotgun (WGS) entry which is preliminary data.</text>
</comment>
<dbReference type="PANTHER" id="PTHR30204:SF69">
    <property type="entry name" value="MERR-FAMILY TRANSCRIPTIONAL REGULATOR"/>
    <property type="match status" value="1"/>
</dbReference>